<dbReference type="AlphaFoldDB" id="A0A6A4HZG9"/>
<evidence type="ECO:0000313" key="3">
    <source>
        <dbReference type="Proteomes" id="UP000799118"/>
    </source>
</evidence>
<gene>
    <name evidence="2" type="ORF">BT96DRAFT_991509</name>
</gene>
<feature type="compositionally biased region" description="Polar residues" evidence="1">
    <location>
        <begin position="721"/>
        <end position="734"/>
    </location>
</feature>
<sequence length="734" mass="81207">MHSPLLNDDFYSEKSSGTLFLPCSVTESIILLGTFPTHVATLITAFEKDEYYVPDEDDPIPKYQLFPFARNDGPPPTTFYPVLLSRLYPIVTQPPSHAEGRQLYLAISYVQEMMIRYFCPYTELPIIKLDNDKSRTLFRQRLARIKSSLVYYRECWHGSSNCPEFATMFIGSFQSEVYRVADKGGTPGHVLQMLTKDWLLPLDEITAILMDVPIPFDPDTREGEILLLYAPNKTLDNFTPPATAESSSKVKSSVKVISMRPKPKAGASSTAKSGQTPLSPTKPALPKTKETSPVVPTIPKKRKATPSNKDQTVEPNLPKKKATREEKTSPIPKNVPAKVKATPKTKAKDKSASIASSQSSASVSIAESIQPGRITCRKPAPSSASNKVEVTEPPSKMLPGKLSVKNTKEIPVIDPQSRVAEFAKGLPNAKPEELSTLINLEFSLGQPSGLYLPADEPSKASRIHHLFCLPDWEIAPDLENLGPFVKASGVHYNIEDLQRFTRSLPNYTNKIYGACLACVAIGKGNECTPCLNDKGRFGGKCGPCQNGARTCSHNSELSDYHRLLDATYAAANCGPLGCQTLLDTLSRSREHLDAAHDNLCRAVKLAEQARQRVVDDFVSFRNANMDPNLFFQYLVRGRGEQDEPLELDFNSVSFYATVFGWDSSLNFDSVIEDRSKVSEWLKKHSIDLVYYEGRFRLPSTIPTAEVPESTLEARGDKDNGKSATEGSKTLLSLR</sequence>
<dbReference type="OrthoDB" id="10684716at2759"/>
<feature type="compositionally biased region" description="Low complexity" evidence="1">
    <location>
        <begin position="352"/>
        <end position="369"/>
    </location>
</feature>
<feature type="compositionally biased region" description="Basic and acidic residues" evidence="1">
    <location>
        <begin position="711"/>
        <end position="720"/>
    </location>
</feature>
<evidence type="ECO:0000313" key="2">
    <source>
        <dbReference type="EMBL" id="KAE9401995.1"/>
    </source>
</evidence>
<proteinExistence type="predicted"/>
<reference evidence="2" key="1">
    <citation type="journal article" date="2019" name="Environ. Microbiol.">
        <title>Fungal ecological strategies reflected in gene transcription - a case study of two litter decomposers.</title>
        <authorList>
            <person name="Barbi F."/>
            <person name="Kohler A."/>
            <person name="Barry K."/>
            <person name="Baskaran P."/>
            <person name="Daum C."/>
            <person name="Fauchery L."/>
            <person name="Ihrmark K."/>
            <person name="Kuo A."/>
            <person name="LaButti K."/>
            <person name="Lipzen A."/>
            <person name="Morin E."/>
            <person name="Grigoriev I.V."/>
            <person name="Henrissat B."/>
            <person name="Lindahl B."/>
            <person name="Martin F."/>
        </authorList>
    </citation>
    <scope>NUCLEOTIDE SEQUENCE</scope>
    <source>
        <strain evidence="2">JB14</strain>
    </source>
</reference>
<name>A0A6A4HZG9_9AGAR</name>
<evidence type="ECO:0000256" key="1">
    <source>
        <dbReference type="SAM" id="MobiDB-lite"/>
    </source>
</evidence>
<feature type="compositionally biased region" description="Low complexity" evidence="1">
    <location>
        <begin position="246"/>
        <end position="256"/>
    </location>
</feature>
<keyword evidence="3" id="KW-1185">Reference proteome</keyword>
<organism evidence="2 3">
    <name type="scientific">Gymnopus androsaceus JB14</name>
    <dbReference type="NCBI Taxonomy" id="1447944"/>
    <lineage>
        <taxon>Eukaryota</taxon>
        <taxon>Fungi</taxon>
        <taxon>Dikarya</taxon>
        <taxon>Basidiomycota</taxon>
        <taxon>Agaricomycotina</taxon>
        <taxon>Agaricomycetes</taxon>
        <taxon>Agaricomycetidae</taxon>
        <taxon>Agaricales</taxon>
        <taxon>Marasmiineae</taxon>
        <taxon>Omphalotaceae</taxon>
        <taxon>Gymnopus</taxon>
    </lineage>
</organism>
<protein>
    <submittedName>
        <fullName evidence="2">Uncharacterized protein</fullName>
    </submittedName>
</protein>
<feature type="region of interest" description="Disordered" evidence="1">
    <location>
        <begin position="706"/>
        <end position="734"/>
    </location>
</feature>
<feature type="compositionally biased region" description="Polar residues" evidence="1">
    <location>
        <begin position="305"/>
        <end position="314"/>
    </location>
</feature>
<accession>A0A6A4HZG9</accession>
<feature type="compositionally biased region" description="Polar residues" evidence="1">
    <location>
        <begin position="267"/>
        <end position="279"/>
    </location>
</feature>
<dbReference type="EMBL" id="ML769439">
    <property type="protein sequence ID" value="KAE9401995.1"/>
    <property type="molecule type" value="Genomic_DNA"/>
</dbReference>
<dbReference type="Proteomes" id="UP000799118">
    <property type="component" value="Unassembled WGS sequence"/>
</dbReference>
<feature type="region of interest" description="Disordered" evidence="1">
    <location>
        <begin position="237"/>
        <end position="401"/>
    </location>
</feature>